<keyword evidence="2" id="KW-1185">Reference proteome</keyword>
<name>A0A8T8WNC2_ASPJA</name>
<evidence type="ECO:0000313" key="2">
    <source>
        <dbReference type="Proteomes" id="UP000249497"/>
    </source>
</evidence>
<sequence length="214" mass="23844">MIEHQLAGMQSLSSLLIREELYGLNREEIDVLLATVLLLVLYDVSQQLPFLAGKPPYGIQIRESGISSHGVHLTGTAYICRKISQQPTAMVSPRTAFLIATLACIPTASPWFKRLLFPLLIAGAETSVPHQQRFVEMCIGEIKRKTGFQQVAMTQILGKVWEGRARQVDRSRNVPWMEYTCSVDLSRLRLVGAQAADCASRPPTLSNLRLWGNP</sequence>
<dbReference type="RefSeq" id="XP_025522793.1">
    <property type="nucleotide sequence ID" value="XM_025673994.1"/>
</dbReference>
<dbReference type="InterPro" id="IPR021858">
    <property type="entry name" value="Fun_TF"/>
</dbReference>
<dbReference type="AlphaFoldDB" id="A0A8T8WNC2"/>
<protein>
    <submittedName>
        <fullName evidence="1">Uncharacterized protein</fullName>
    </submittedName>
</protein>
<dbReference type="EMBL" id="KZ824855">
    <property type="protein sequence ID" value="RAH76899.1"/>
    <property type="molecule type" value="Genomic_DNA"/>
</dbReference>
<dbReference type="GeneID" id="37177686"/>
<proteinExistence type="predicted"/>
<reference evidence="1 2" key="1">
    <citation type="submission" date="2018-02" db="EMBL/GenBank/DDBJ databases">
        <title>The genomes of Aspergillus section Nigri reveals drivers in fungal speciation.</title>
        <authorList>
            <consortium name="DOE Joint Genome Institute"/>
            <person name="Vesth T.C."/>
            <person name="Nybo J."/>
            <person name="Theobald S."/>
            <person name="Brandl J."/>
            <person name="Frisvad J.C."/>
            <person name="Nielsen K.F."/>
            <person name="Lyhne E.K."/>
            <person name="Kogle M.E."/>
            <person name="Kuo A."/>
            <person name="Riley R."/>
            <person name="Clum A."/>
            <person name="Nolan M."/>
            <person name="Lipzen A."/>
            <person name="Salamov A."/>
            <person name="Henrissat B."/>
            <person name="Wiebenga A."/>
            <person name="De vries R.P."/>
            <person name="Grigoriev I.V."/>
            <person name="Mortensen U.H."/>
            <person name="Andersen M.R."/>
            <person name="Baker S.E."/>
        </authorList>
    </citation>
    <scope>NUCLEOTIDE SEQUENCE [LARGE SCALE GENOMIC DNA]</scope>
    <source>
        <strain evidence="1 2">CBS 114.51</strain>
    </source>
</reference>
<evidence type="ECO:0000313" key="1">
    <source>
        <dbReference type="EMBL" id="RAH76899.1"/>
    </source>
</evidence>
<dbReference type="OrthoDB" id="25818at2759"/>
<dbReference type="Proteomes" id="UP000249497">
    <property type="component" value="Unassembled WGS sequence"/>
</dbReference>
<gene>
    <name evidence="1" type="ORF">BO86DRAFT_404222</name>
</gene>
<dbReference type="Pfam" id="PF11951">
    <property type="entry name" value="Fungal_trans_2"/>
    <property type="match status" value="1"/>
</dbReference>
<accession>A0A8T8WNC2</accession>
<organism evidence="1 2">
    <name type="scientific">Aspergillus japonicus CBS 114.51</name>
    <dbReference type="NCBI Taxonomy" id="1448312"/>
    <lineage>
        <taxon>Eukaryota</taxon>
        <taxon>Fungi</taxon>
        <taxon>Dikarya</taxon>
        <taxon>Ascomycota</taxon>
        <taxon>Pezizomycotina</taxon>
        <taxon>Eurotiomycetes</taxon>
        <taxon>Eurotiomycetidae</taxon>
        <taxon>Eurotiales</taxon>
        <taxon>Aspergillaceae</taxon>
        <taxon>Aspergillus</taxon>
        <taxon>Aspergillus subgen. Circumdati</taxon>
    </lineage>
</organism>